<feature type="region of interest" description="Disordered" evidence="1">
    <location>
        <begin position="197"/>
        <end position="258"/>
    </location>
</feature>
<dbReference type="Proteomes" id="UP001163846">
    <property type="component" value="Unassembled WGS sequence"/>
</dbReference>
<accession>A0AA38U1P9</accession>
<gene>
    <name evidence="2" type="ORF">F5878DRAFT_681420</name>
</gene>
<dbReference type="EMBL" id="MU808246">
    <property type="protein sequence ID" value="KAJ3830789.1"/>
    <property type="molecule type" value="Genomic_DNA"/>
</dbReference>
<dbReference type="AlphaFoldDB" id="A0AA38U1P9"/>
<feature type="region of interest" description="Disordered" evidence="1">
    <location>
        <begin position="64"/>
        <end position="96"/>
    </location>
</feature>
<comment type="caution">
    <text evidence="2">The sequence shown here is derived from an EMBL/GenBank/DDBJ whole genome shotgun (WGS) entry which is preliminary data.</text>
</comment>
<sequence>MTDNATHMEKELMEAHWKNKDDEEAISMLRTKVEESRRGLMRLQMENRRQGAQTTSLDLSRAGLNHLSLSPPSKRTSFTPLTGSFNGRPSDGHRRITSVTDSDLQTLSNLNFGLSSSHEHNSQILMVRGDNITPNPSPVPNRRISALAYLHLWMISLQTALRKSRLSRKRSPCSTVEAQEASEMCVTALRAFIQGHNVGSGDGQHGSDTSSIKLPPPPASTTGDEADTSSIKSGWGFKLWNAKPTPTSSAKSLYPWRP</sequence>
<evidence type="ECO:0000313" key="3">
    <source>
        <dbReference type="Proteomes" id="UP001163846"/>
    </source>
</evidence>
<protein>
    <submittedName>
        <fullName evidence="2">Uncharacterized protein</fullName>
    </submittedName>
</protein>
<feature type="compositionally biased region" description="Polar residues" evidence="1">
    <location>
        <begin position="220"/>
        <end position="232"/>
    </location>
</feature>
<keyword evidence="3" id="KW-1185">Reference proteome</keyword>
<name>A0AA38U1P9_9AGAR</name>
<proteinExistence type="predicted"/>
<evidence type="ECO:0000256" key="1">
    <source>
        <dbReference type="SAM" id="MobiDB-lite"/>
    </source>
</evidence>
<organism evidence="2 3">
    <name type="scientific">Lentinula raphanica</name>
    <dbReference type="NCBI Taxonomy" id="153919"/>
    <lineage>
        <taxon>Eukaryota</taxon>
        <taxon>Fungi</taxon>
        <taxon>Dikarya</taxon>
        <taxon>Basidiomycota</taxon>
        <taxon>Agaricomycotina</taxon>
        <taxon>Agaricomycetes</taxon>
        <taxon>Agaricomycetidae</taxon>
        <taxon>Agaricales</taxon>
        <taxon>Marasmiineae</taxon>
        <taxon>Omphalotaceae</taxon>
        <taxon>Lentinula</taxon>
    </lineage>
</organism>
<reference evidence="2" key="1">
    <citation type="submission" date="2022-08" db="EMBL/GenBank/DDBJ databases">
        <authorList>
            <consortium name="DOE Joint Genome Institute"/>
            <person name="Min B."/>
            <person name="Riley R."/>
            <person name="Sierra-Patev S."/>
            <person name="Naranjo-Ortiz M."/>
            <person name="Looney B."/>
            <person name="Konkel Z."/>
            <person name="Slot J.C."/>
            <person name="Sakamoto Y."/>
            <person name="Steenwyk J.L."/>
            <person name="Rokas A."/>
            <person name="Carro J."/>
            <person name="Camarero S."/>
            <person name="Ferreira P."/>
            <person name="Molpeceres G."/>
            <person name="Ruiz-Duenas F.J."/>
            <person name="Serrano A."/>
            <person name="Henrissat B."/>
            <person name="Drula E."/>
            <person name="Hughes K.W."/>
            <person name="Mata J.L."/>
            <person name="Ishikawa N.K."/>
            <person name="Vargas-Isla R."/>
            <person name="Ushijima S."/>
            <person name="Smith C.A."/>
            <person name="Ahrendt S."/>
            <person name="Andreopoulos W."/>
            <person name="He G."/>
            <person name="Labutti K."/>
            <person name="Lipzen A."/>
            <person name="Ng V."/>
            <person name="Sandor L."/>
            <person name="Barry K."/>
            <person name="Martinez A.T."/>
            <person name="Xiao Y."/>
            <person name="Gibbons J.G."/>
            <person name="Terashima K."/>
            <person name="Hibbett D.S."/>
            <person name="Grigoriev I.V."/>
        </authorList>
    </citation>
    <scope>NUCLEOTIDE SEQUENCE</scope>
    <source>
        <strain evidence="2">TFB9207</strain>
    </source>
</reference>
<feature type="compositionally biased region" description="Polar residues" evidence="1">
    <location>
        <begin position="67"/>
        <end position="87"/>
    </location>
</feature>
<evidence type="ECO:0000313" key="2">
    <source>
        <dbReference type="EMBL" id="KAJ3830789.1"/>
    </source>
</evidence>